<protein>
    <recommendedName>
        <fullName evidence="7">Dihydroorotate dehydrogenase catalytic domain-containing protein</fullName>
    </recommendedName>
</protein>
<evidence type="ECO:0000256" key="4">
    <source>
        <dbReference type="ARBA" id="ARBA00022643"/>
    </source>
</evidence>
<dbReference type="GO" id="GO:0016627">
    <property type="term" value="F:oxidoreductase activity, acting on the CH-CH group of donors"/>
    <property type="evidence" value="ECO:0007669"/>
    <property type="project" value="InterPro"/>
</dbReference>
<organism evidence="8 9">
    <name type="scientific">Candidatus Staskawiczbacteria bacterium RIFCSPHIGHO2_01_FULL_39_25</name>
    <dbReference type="NCBI Taxonomy" id="1802202"/>
    <lineage>
        <taxon>Bacteria</taxon>
        <taxon>Candidatus Staskawicziibacteriota</taxon>
    </lineage>
</organism>
<accession>A0A1G2HPF0</accession>
<comment type="pathway">
    <text evidence="2">Pyrimidine metabolism; UMP biosynthesis via de novo pathway.</text>
</comment>
<comment type="cofactor">
    <cofactor evidence="1">
        <name>FMN</name>
        <dbReference type="ChEBI" id="CHEBI:58210"/>
    </cofactor>
</comment>
<dbReference type="InterPro" id="IPR005720">
    <property type="entry name" value="Dihydroorotate_DH_cat"/>
</dbReference>
<dbReference type="GO" id="GO:0006221">
    <property type="term" value="P:pyrimidine nucleotide biosynthetic process"/>
    <property type="evidence" value="ECO:0007669"/>
    <property type="project" value="UniProtKB-KW"/>
</dbReference>
<dbReference type="SUPFAM" id="SSF51395">
    <property type="entry name" value="FMN-linked oxidoreductases"/>
    <property type="match status" value="1"/>
</dbReference>
<sequence>MLGIYQGFKGIANKAAKAAFWLRNSRICGNLRQEKNLNKRSIAMILRGIDFGDVWGASGVQGFFGEGYWFHKLPFLWPDFTGMTFVSKTATLFPRKGNMSLNKYYRPKKFFPSCVKVKFFKGLMLNSVGLSNPGIDALLEEGIWQKRKEPFIISVASVEDSQEKRLEELRAIVRAIKIYKKQFLAPFGLQINLSCPNTGHAPQELIGESEKVLDIAKALDVPLIPKYSIASAPIRAIMELNDNVFCDAICVSNTLPFGWRGLDWKKVWGSDISSLADLGGGGLSGKELCPLVCQWIRDLKRIGFRKPINGGGGIFSSDDVVRYLDAGAASIFLGSVATLRPWKVKGIIKYANNLQWN</sequence>
<evidence type="ECO:0000256" key="1">
    <source>
        <dbReference type="ARBA" id="ARBA00001917"/>
    </source>
</evidence>
<dbReference type="InterPro" id="IPR013785">
    <property type="entry name" value="Aldolase_TIM"/>
</dbReference>
<proteinExistence type="predicted"/>
<keyword evidence="3" id="KW-0285">Flavoprotein</keyword>
<dbReference type="STRING" id="1802202.A2730_00495"/>
<evidence type="ECO:0000313" key="9">
    <source>
        <dbReference type="Proteomes" id="UP000176855"/>
    </source>
</evidence>
<feature type="domain" description="Dihydroorotate dehydrogenase catalytic" evidence="7">
    <location>
        <begin position="120"/>
        <end position="343"/>
    </location>
</feature>
<reference evidence="8 9" key="1">
    <citation type="journal article" date="2016" name="Nat. Commun.">
        <title>Thousands of microbial genomes shed light on interconnected biogeochemical processes in an aquifer system.</title>
        <authorList>
            <person name="Anantharaman K."/>
            <person name="Brown C.T."/>
            <person name="Hug L.A."/>
            <person name="Sharon I."/>
            <person name="Castelle C.J."/>
            <person name="Probst A.J."/>
            <person name="Thomas B.C."/>
            <person name="Singh A."/>
            <person name="Wilkins M.J."/>
            <person name="Karaoz U."/>
            <person name="Brodie E.L."/>
            <person name="Williams K.H."/>
            <person name="Hubbard S.S."/>
            <person name="Banfield J.F."/>
        </authorList>
    </citation>
    <scope>NUCLEOTIDE SEQUENCE [LARGE SCALE GENOMIC DNA]</scope>
</reference>
<dbReference type="GO" id="GO:0005737">
    <property type="term" value="C:cytoplasm"/>
    <property type="evidence" value="ECO:0007669"/>
    <property type="project" value="InterPro"/>
</dbReference>
<dbReference type="Gene3D" id="3.20.20.70">
    <property type="entry name" value="Aldolase class I"/>
    <property type="match status" value="1"/>
</dbReference>
<evidence type="ECO:0000259" key="7">
    <source>
        <dbReference type="Pfam" id="PF01180"/>
    </source>
</evidence>
<keyword evidence="5" id="KW-0665">Pyrimidine biosynthesis</keyword>
<dbReference type="InterPro" id="IPR050074">
    <property type="entry name" value="DHO_dehydrogenase"/>
</dbReference>
<dbReference type="AlphaFoldDB" id="A0A1G2HPF0"/>
<evidence type="ECO:0000313" key="8">
    <source>
        <dbReference type="EMBL" id="OGZ63758.1"/>
    </source>
</evidence>
<evidence type="ECO:0000256" key="5">
    <source>
        <dbReference type="ARBA" id="ARBA00022975"/>
    </source>
</evidence>
<evidence type="ECO:0000256" key="2">
    <source>
        <dbReference type="ARBA" id="ARBA00004725"/>
    </source>
</evidence>
<gene>
    <name evidence="8" type="ORF">A2730_00495</name>
</gene>
<dbReference type="Pfam" id="PF01180">
    <property type="entry name" value="DHO_dh"/>
    <property type="match status" value="1"/>
</dbReference>
<dbReference type="PANTHER" id="PTHR48109">
    <property type="entry name" value="DIHYDROOROTATE DEHYDROGENASE (QUINONE), MITOCHONDRIAL-RELATED"/>
    <property type="match status" value="1"/>
</dbReference>
<dbReference type="Proteomes" id="UP000176855">
    <property type="component" value="Unassembled WGS sequence"/>
</dbReference>
<keyword evidence="6" id="KW-0560">Oxidoreductase</keyword>
<keyword evidence="4" id="KW-0288">FMN</keyword>
<evidence type="ECO:0000256" key="3">
    <source>
        <dbReference type="ARBA" id="ARBA00022630"/>
    </source>
</evidence>
<evidence type="ECO:0000256" key="6">
    <source>
        <dbReference type="ARBA" id="ARBA00023002"/>
    </source>
</evidence>
<name>A0A1G2HPF0_9BACT</name>
<dbReference type="EMBL" id="MHOO01000011">
    <property type="protein sequence ID" value="OGZ63758.1"/>
    <property type="molecule type" value="Genomic_DNA"/>
</dbReference>
<comment type="caution">
    <text evidence="8">The sequence shown here is derived from an EMBL/GenBank/DDBJ whole genome shotgun (WGS) entry which is preliminary data.</text>
</comment>